<evidence type="ECO:0000256" key="10">
    <source>
        <dbReference type="ARBA" id="ARBA00022898"/>
    </source>
</evidence>
<comment type="catalytic activity">
    <reaction evidence="14">
        <text>N(6)-(pyridoxal phosphate)-L-lysyl-[4-amino-5-hydroxymethyl-2-methylpyrimidine phosphate synthase] + L-histidyl-[4-amino-5-hydroxymethyl-2-methylpyrimidine phosphate synthase] + 2 Fe(3+) + 4 H2O = L-lysyl-[4-amino-5-hydroxymethyl-2-methylpyrimidine phosphate synthase] + (2S)-2-amino-5-hydroxy-4-oxopentanoyl-[4-amino-5-hydroxymethyl-2-methylpyrimidine phosphate synthase] + 4-amino-2-methyl-5-(phosphooxymethyl)pyrimidine + 3-oxopropanoate + 2 Fe(2+) + 2 H(+)</text>
        <dbReference type="Rhea" id="RHEA:65756"/>
        <dbReference type="Rhea" id="RHEA-COMP:16892"/>
        <dbReference type="Rhea" id="RHEA-COMP:16893"/>
        <dbReference type="Rhea" id="RHEA-COMP:16894"/>
        <dbReference type="Rhea" id="RHEA-COMP:16895"/>
        <dbReference type="ChEBI" id="CHEBI:15377"/>
        <dbReference type="ChEBI" id="CHEBI:15378"/>
        <dbReference type="ChEBI" id="CHEBI:29033"/>
        <dbReference type="ChEBI" id="CHEBI:29034"/>
        <dbReference type="ChEBI" id="CHEBI:29969"/>
        <dbReference type="ChEBI" id="CHEBI:29979"/>
        <dbReference type="ChEBI" id="CHEBI:33190"/>
        <dbReference type="ChEBI" id="CHEBI:58354"/>
        <dbReference type="ChEBI" id="CHEBI:143915"/>
        <dbReference type="ChEBI" id="CHEBI:157692"/>
    </reaction>
    <physiologicalReaction direction="left-to-right" evidence="14">
        <dbReference type="Rhea" id="RHEA:65757"/>
    </physiologicalReaction>
</comment>
<dbReference type="Gene3D" id="3.30.565.10">
    <property type="entry name" value="Histidine kinase-like ATPase, C-terminal domain"/>
    <property type="match status" value="1"/>
</dbReference>
<dbReference type="SUPFAM" id="SSF47384">
    <property type="entry name" value="Homodimeric domain of signal transducing histidine kinase"/>
    <property type="match status" value="1"/>
</dbReference>
<keyword evidence="12" id="KW-0408">Iron</keyword>
<dbReference type="PRINTS" id="PR00344">
    <property type="entry name" value="BCTRLSENSOR"/>
</dbReference>
<dbReference type="InterPro" id="IPR036097">
    <property type="entry name" value="HisK_dim/P_sf"/>
</dbReference>
<feature type="domain" description="Histidine kinase" evidence="16">
    <location>
        <begin position="629"/>
        <end position="845"/>
    </location>
</feature>
<evidence type="ECO:0000256" key="5">
    <source>
        <dbReference type="ARBA" id="ARBA00011738"/>
    </source>
</evidence>
<comment type="pathway">
    <text evidence="3">Cofactor biosynthesis; thiamine diphosphate biosynthesis.</text>
</comment>
<keyword evidence="18" id="KW-1185">Reference proteome</keyword>
<feature type="transmembrane region" description="Helical" evidence="15">
    <location>
        <begin position="561"/>
        <end position="580"/>
    </location>
</feature>
<dbReference type="SMART" id="SM00387">
    <property type="entry name" value="HATPase_c"/>
    <property type="match status" value="1"/>
</dbReference>
<keyword evidence="7" id="KW-0597">Phosphoprotein</keyword>
<evidence type="ECO:0000256" key="1">
    <source>
        <dbReference type="ARBA" id="ARBA00000085"/>
    </source>
</evidence>
<dbReference type="Pfam" id="PF02518">
    <property type="entry name" value="HATPase_c"/>
    <property type="match status" value="1"/>
</dbReference>
<dbReference type="EC" id="2.7.13.3" evidence="6"/>
<keyword evidence="15" id="KW-0472">Membrane</keyword>
<dbReference type="Pfam" id="PF00497">
    <property type="entry name" value="SBP_bac_3"/>
    <property type="match status" value="1"/>
</dbReference>
<protein>
    <recommendedName>
        <fullName evidence="6">histidine kinase</fullName>
        <ecNumber evidence="6">2.7.13.3</ecNumber>
    </recommendedName>
    <alternativeName>
        <fullName evidence="13">Thiamine pyrimidine synthase</fullName>
    </alternativeName>
</protein>
<keyword evidence="15" id="KW-1133">Transmembrane helix</keyword>
<dbReference type="InterPro" id="IPR003661">
    <property type="entry name" value="HisK_dim/P_dom"/>
</dbReference>
<proteinExistence type="inferred from homology"/>
<keyword evidence="15" id="KW-0812">Transmembrane</keyword>
<evidence type="ECO:0000256" key="7">
    <source>
        <dbReference type="ARBA" id="ARBA00022553"/>
    </source>
</evidence>
<dbReference type="InterPro" id="IPR027939">
    <property type="entry name" value="NMT1/THI5"/>
</dbReference>
<dbReference type="KEGG" id="asui:ASUIS_2578"/>
<keyword evidence="8" id="KW-0808">Transferase</keyword>
<comment type="function">
    <text evidence="2">Responsible for the formation of the pyrimidine heterocycle in the thiamine biosynthesis pathway. Catalyzes the formation of hydroxymethylpyrimidine phosphate (HMP-P) from histidine and pyridoxal phosphate (PLP). The protein uses PLP and the active site histidine to form HMP-P, generating an inactive enzyme. The enzyme can only undergo a single turnover, which suggests it is a suicide enzyme.</text>
</comment>
<keyword evidence="9" id="KW-0479">Metal-binding</keyword>
<evidence type="ECO:0000256" key="2">
    <source>
        <dbReference type="ARBA" id="ARBA00003469"/>
    </source>
</evidence>
<dbReference type="RefSeq" id="WP_118887545.1">
    <property type="nucleotide sequence ID" value="NZ_CP032100.1"/>
</dbReference>
<dbReference type="GO" id="GO:0000155">
    <property type="term" value="F:phosphorelay sensor kinase activity"/>
    <property type="evidence" value="ECO:0007669"/>
    <property type="project" value="InterPro"/>
</dbReference>
<evidence type="ECO:0000256" key="4">
    <source>
        <dbReference type="ARBA" id="ARBA00009406"/>
    </source>
</evidence>
<name>A0AAD0SSX3_9BACT</name>
<dbReference type="InterPro" id="IPR005467">
    <property type="entry name" value="His_kinase_dom"/>
</dbReference>
<dbReference type="PROSITE" id="PS50109">
    <property type="entry name" value="HIS_KIN"/>
    <property type="match status" value="1"/>
</dbReference>
<dbReference type="SUPFAM" id="SSF55874">
    <property type="entry name" value="ATPase domain of HSP90 chaperone/DNA topoisomerase II/histidine kinase"/>
    <property type="match status" value="1"/>
</dbReference>
<sequence length="850" mass="99475">MYRYFLFIIFLPFTLFSQNTFGKTVLQLSWFNQFQFAGYYIAKEKEFYKEYGLNVEIKNYDFNINVTKDVSEGKVDFGIARETLISEKLNTFHNIVALYPLFQISPLILITKKDSNINSIKDFPNKRIMLSDNDSSQASVKAMLTSNNVNMGSLRILKHTHHLEDLINNHTDIMSAYISKFPFILEQKNIPFNTFAPKDYGFDLYSDFLFTNSELIKKNINKVIAFKKASLKGWEYAYNNIDETIELILKKYNTQNLTKEELLFEAKELKKLSYYKNNTLGNIDKNKLMRIYDIYRLMGYFEGNENPLDFIFDEYMPTLNEEEAKYIKNKDTLKICVQDNFLPYESFLNKHLVGITSEYIKIIEKKLGINITLVPINSLEDGFAKLKTYNCDFISSIQNRNMKNSNALYTKSYLELPFVFVSSQKNSFITNFEQLKNKKIFISNDEKLASTLKADYPYSRIHETPTTRFAFQQILANNADGYIGNIAEVIYNLQKDYNTDLSITGNFDYKTDISFALRKDDFLLEKILNKVIENISKEEKELIQNDYSTFKYKEIKNHKSLIIIVLACFFVISLLTIIYVRENILKNKIQKLNTNLEKRVLEESQKNRKKDEILFKQAKLASMGEMINNIAHQWRQPLNRINLSIQVIDNLLKENSHILEQKELIDKKIFHINKNISYMSNTIEDFMHFFHPNKEKNSFCLDTLIKRAISLIQTRDNNIQFDIEIDKQINIYTFENEFLQVVLILLENAIDCFKTANINHKYIGIFTQNHKNTITLMIRDNAGGIPPTIIDKIFEPYFTTKFKDEGSGLGLYMAKMLIEESIGGKLDVSSKNIYTNFKITLRKENTNDKS</sequence>
<dbReference type="PANTHER" id="PTHR31528:SF1">
    <property type="entry name" value="4-AMINO-5-HYDROXYMETHYL-2-METHYLPYRIMIDINE PHOSPHATE SYNTHASE THI11-RELATED"/>
    <property type="match status" value="1"/>
</dbReference>
<dbReference type="PANTHER" id="PTHR31528">
    <property type="entry name" value="4-AMINO-5-HYDROXYMETHYL-2-METHYLPYRIMIDINE PHOSPHATE SYNTHASE THI11-RELATED"/>
    <property type="match status" value="1"/>
</dbReference>
<dbReference type="InterPro" id="IPR015168">
    <property type="entry name" value="SsuA/THI5"/>
</dbReference>
<dbReference type="CDD" id="cd00075">
    <property type="entry name" value="HATPase"/>
    <property type="match status" value="1"/>
</dbReference>
<gene>
    <name evidence="17" type="ORF">ASUIS_2578</name>
</gene>
<dbReference type="GO" id="GO:0046872">
    <property type="term" value="F:metal ion binding"/>
    <property type="evidence" value="ECO:0007669"/>
    <property type="project" value="UniProtKB-KW"/>
</dbReference>
<comment type="catalytic activity">
    <reaction evidence="1">
        <text>ATP + protein L-histidine = ADP + protein N-phospho-L-histidine.</text>
        <dbReference type="EC" id="2.7.13.3"/>
    </reaction>
</comment>
<evidence type="ECO:0000256" key="13">
    <source>
        <dbReference type="ARBA" id="ARBA00033171"/>
    </source>
</evidence>
<dbReference type="GO" id="GO:0009228">
    <property type="term" value="P:thiamine biosynthetic process"/>
    <property type="evidence" value="ECO:0007669"/>
    <property type="project" value="UniProtKB-KW"/>
</dbReference>
<evidence type="ECO:0000313" key="17">
    <source>
        <dbReference type="EMBL" id="AXX90986.1"/>
    </source>
</evidence>
<dbReference type="Gene3D" id="3.40.190.10">
    <property type="entry name" value="Periplasmic binding protein-like II"/>
    <property type="match status" value="4"/>
</dbReference>
<dbReference type="InterPro" id="IPR004358">
    <property type="entry name" value="Sig_transdc_His_kin-like_C"/>
</dbReference>
<dbReference type="Gene3D" id="1.10.287.130">
    <property type="match status" value="1"/>
</dbReference>
<dbReference type="AlphaFoldDB" id="A0AAD0SSX3"/>
<evidence type="ECO:0000313" key="18">
    <source>
        <dbReference type="Proteomes" id="UP000263040"/>
    </source>
</evidence>
<evidence type="ECO:0000256" key="14">
    <source>
        <dbReference type="ARBA" id="ARBA00048179"/>
    </source>
</evidence>
<comment type="similarity">
    <text evidence="4">Belongs to the NMT1/THI5 family.</text>
</comment>
<evidence type="ECO:0000256" key="12">
    <source>
        <dbReference type="ARBA" id="ARBA00023004"/>
    </source>
</evidence>
<dbReference type="Pfam" id="PF09084">
    <property type="entry name" value="NMT1"/>
    <property type="match status" value="1"/>
</dbReference>
<evidence type="ECO:0000256" key="11">
    <source>
        <dbReference type="ARBA" id="ARBA00022977"/>
    </source>
</evidence>
<dbReference type="SMART" id="SM00062">
    <property type="entry name" value="PBPb"/>
    <property type="match status" value="1"/>
</dbReference>
<organism evidence="17 18">
    <name type="scientific">Arcobacter suis CECT 7833</name>
    <dbReference type="NCBI Taxonomy" id="663365"/>
    <lineage>
        <taxon>Bacteria</taxon>
        <taxon>Pseudomonadati</taxon>
        <taxon>Campylobacterota</taxon>
        <taxon>Epsilonproteobacteria</taxon>
        <taxon>Campylobacterales</taxon>
        <taxon>Arcobacteraceae</taxon>
        <taxon>Arcobacter</taxon>
    </lineage>
</organism>
<dbReference type="EMBL" id="CP032100">
    <property type="protein sequence ID" value="AXX90986.1"/>
    <property type="molecule type" value="Genomic_DNA"/>
</dbReference>
<accession>A0AAD0SSX3</accession>
<dbReference type="SUPFAM" id="SSF53850">
    <property type="entry name" value="Periplasmic binding protein-like II"/>
    <property type="match status" value="2"/>
</dbReference>
<dbReference type="InterPro" id="IPR001638">
    <property type="entry name" value="Solute-binding_3/MltF_N"/>
</dbReference>
<keyword evidence="10" id="KW-0663">Pyridoxal phosphate</keyword>
<evidence type="ECO:0000256" key="6">
    <source>
        <dbReference type="ARBA" id="ARBA00012438"/>
    </source>
</evidence>
<dbReference type="InterPro" id="IPR036890">
    <property type="entry name" value="HATPase_C_sf"/>
</dbReference>
<dbReference type="CDD" id="cd00082">
    <property type="entry name" value="HisKA"/>
    <property type="match status" value="1"/>
</dbReference>
<evidence type="ECO:0000259" key="16">
    <source>
        <dbReference type="PROSITE" id="PS50109"/>
    </source>
</evidence>
<dbReference type="Proteomes" id="UP000263040">
    <property type="component" value="Chromosome"/>
</dbReference>
<evidence type="ECO:0000256" key="3">
    <source>
        <dbReference type="ARBA" id="ARBA00004948"/>
    </source>
</evidence>
<evidence type="ECO:0000256" key="8">
    <source>
        <dbReference type="ARBA" id="ARBA00022679"/>
    </source>
</evidence>
<dbReference type="CDD" id="cd01007">
    <property type="entry name" value="PBP2_BvgS_HisK_like"/>
    <property type="match status" value="1"/>
</dbReference>
<keyword evidence="17" id="KW-0418">Kinase</keyword>
<keyword evidence="11" id="KW-0784">Thiamine biosynthesis</keyword>
<comment type="subunit">
    <text evidence="5">Homodimer.</text>
</comment>
<evidence type="ECO:0000256" key="15">
    <source>
        <dbReference type="SAM" id="Phobius"/>
    </source>
</evidence>
<evidence type="ECO:0000256" key="9">
    <source>
        <dbReference type="ARBA" id="ARBA00022723"/>
    </source>
</evidence>
<reference evidence="17 18" key="1">
    <citation type="submission" date="2018-08" db="EMBL/GenBank/DDBJ databases">
        <title>Complete genome of the Arcobacter suis type strain LMG 26152.</title>
        <authorList>
            <person name="Miller W.G."/>
            <person name="Yee E."/>
            <person name="Bono J.L."/>
        </authorList>
    </citation>
    <scope>NUCLEOTIDE SEQUENCE [LARGE SCALE GENOMIC DNA]</scope>
    <source>
        <strain evidence="17 18">CECT 7833</strain>
    </source>
</reference>
<dbReference type="InterPro" id="IPR003594">
    <property type="entry name" value="HATPase_dom"/>
</dbReference>